<feature type="transmembrane region" description="Helical" evidence="8">
    <location>
        <begin position="445"/>
        <end position="465"/>
    </location>
</feature>
<feature type="transmembrane region" description="Helical" evidence="8">
    <location>
        <begin position="135"/>
        <end position="153"/>
    </location>
</feature>
<comment type="pathway">
    <text evidence="2 8">Glycolipid biosynthesis; glycosylphosphatidylinositol-anchor biosynthesis.</text>
</comment>
<evidence type="ECO:0000256" key="9">
    <source>
        <dbReference type="SAM" id="MobiDB-lite"/>
    </source>
</evidence>
<organism evidence="10 11">
    <name type="scientific">Saitoella complicata (strain BCRC 22490 / CBS 7301 / JCM 7358 / NBRC 10748 / NRRL Y-17804)</name>
    <dbReference type="NCBI Taxonomy" id="698492"/>
    <lineage>
        <taxon>Eukaryota</taxon>
        <taxon>Fungi</taxon>
        <taxon>Dikarya</taxon>
        <taxon>Ascomycota</taxon>
        <taxon>Taphrinomycotina</taxon>
        <taxon>Taphrinomycotina incertae sedis</taxon>
        <taxon>Saitoella</taxon>
    </lineage>
</organism>
<dbReference type="Pfam" id="PF06423">
    <property type="entry name" value="GWT1"/>
    <property type="match status" value="1"/>
</dbReference>
<dbReference type="EMBL" id="BACD03000004">
    <property type="protein sequence ID" value="GAO46451.1"/>
    <property type="molecule type" value="Genomic_DNA"/>
</dbReference>
<feature type="transmembrane region" description="Helical" evidence="8">
    <location>
        <begin position="165"/>
        <end position="185"/>
    </location>
</feature>
<feature type="transmembrane region" description="Helical" evidence="8">
    <location>
        <begin position="83"/>
        <end position="100"/>
    </location>
</feature>
<evidence type="ECO:0000256" key="4">
    <source>
        <dbReference type="ARBA" id="ARBA00022502"/>
    </source>
</evidence>
<proteinExistence type="inferred from homology"/>
<evidence type="ECO:0000256" key="6">
    <source>
        <dbReference type="ARBA" id="ARBA00022989"/>
    </source>
</evidence>
<dbReference type="EC" id="2.3.-.-" evidence="8"/>
<keyword evidence="6 8" id="KW-1133">Transmembrane helix</keyword>
<accession>A0A0E9N9S4</accession>
<feature type="transmembrane region" description="Helical" evidence="8">
    <location>
        <begin position="332"/>
        <end position="352"/>
    </location>
</feature>
<evidence type="ECO:0000256" key="7">
    <source>
        <dbReference type="ARBA" id="ARBA00023136"/>
    </source>
</evidence>
<dbReference type="GO" id="GO:0032216">
    <property type="term" value="F:glucosaminyl-phosphatidylinositol O-acyltransferase activity"/>
    <property type="evidence" value="ECO:0007669"/>
    <property type="project" value="TreeGrafter"/>
</dbReference>
<protein>
    <recommendedName>
        <fullName evidence="8">GPI-anchored wall transfer protein</fullName>
        <ecNumber evidence="8">2.3.-.-</ecNumber>
    </recommendedName>
</protein>
<gene>
    <name evidence="10" type="ORF">G7K_0682-t1</name>
</gene>
<evidence type="ECO:0000313" key="11">
    <source>
        <dbReference type="Proteomes" id="UP000033140"/>
    </source>
</evidence>
<feature type="compositionally biased region" description="Low complexity" evidence="9">
    <location>
        <begin position="111"/>
        <end position="121"/>
    </location>
</feature>
<evidence type="ECO:0000256" key="2">
    <source>
        <dbReference type="ARBA" id="ARBA00004687"/>
    </source>
</evidence>
<dbReference type="InterPro" id="IPR009447">
    <property type="entry name" value="PIGW/GWT1"/>
</dbReference>
<keyword evidence="5 8" id="KW-0812">Transmembrane</keyword>
<evidence type="ECO:0000256" key="5">
    <source>
        <dbReference type="ARBA" id="ARBA00022692"/>
    </source>
</evidence>
<feature type="transmembrane region" description="Helical" evidence="8">
    <location>
        <begin position="57"/>
        <end position="77"/>
    </location>
</feature>
<reference evidence="10 11" key="1">
    <citation type="journal article" date="2011" name="J. Gen. Appl. Microbiol.">
        <title>Draft genome sequencing of the enigmatic yeast Saitoella complicata.</title>
        <authorList>
            <person name="Nishida H."/>
            <person name="Hamamoto M."/>
            <person name="Sugiyama J."/>
        </authorList>
    </citation>
    <scope>NUCLEOTIDE SEQUENCE [LARGE SCALE GENOMIC DNA]</scope>
    <source>
        <strain evidence="10 11">NRRL Y-17804</strain>
    </source>
</reference>
<feature type="region of interest" description="Disordered" evidence="9">
    <location>
        <begin position="103"/>
        <end position="123"/>
    </location>
</feature>
<keyword evidence="4 8" id="KW-0337">GPI-anchor biosynthesis</keyword>
<dbReference type="OrthoDB" id="15270at2759"/>
<keyword evidence="8" id="KW-0808">Transferase</keyword>
<evidence type="ECO:0000256" key="8">
    <source>
        <dbReference type="RuleBase" id="RU280819"/>
    </source>
</evidence>
<dbReference type="OMA" id="GLYVMQP"/>
<dbReference type="GO" id="GO:0005789">
    <property type="term" value="C:endoplasmic reticulum membrane"/>
    <property type="evidence" value="ECO:0007669"/>
    <property type="project" value="UniProtKB-SubCell"/>
</dbReference>
<keyword evidence="8" id="KW-0256">Endoplasmic reticulum</keyword>
<dbReference type="RefSeq" id="XP_019027686.1">
    <property type="nucleotide sequence ID" value="XM_019168249.1"/>
</dbReference>
<keyword evidence="11" id="KW-1185">Reference proteome</keyword>
<comment type="similarity">
    <text evidence="3 8">Belongs to the PIGW family.</text>
</comment>
<dbReference type="STRING" id="698492.A0A0E9N9S4"/>
<dbReference type="PANTHER" id="PTHR20661">
    <property type="entry name" value="PHOSPHATIDYLINOSITOL-GLYCAN BIOSYNTHESIS CLASS W PROTEIN"/>
    <property type="match status" value="1"/>
</dbReference>
<dbReference type="GO" id="GO:0006506">
    <property type="term" value="P:GPI anchor biosynthetic process"/>
    <property type="evidence" value="ECO:0007669"/>
    <property type="project" value="UniProtKB-UniPathway"/>
</dbReference>
<sequence length="474" mass="51481">MEASAQQTHKALKEAFVSDLSGGDIWEINQVTFTAVSAYALWAALDSRKGVFKNYGVSEFFLEFGINCLGLLLAITLYADNPIALNLALLIPAAILLLTTPDESPRKSKSAKPAATKTQSAENAKRKPFLTAYRGGMMLITTLAILAVDFPLFPRRFAKVETWGTSLMDMGVGSFVFSSGLVSSLPSGSLSVRLRKALRVAGPMLILGGIRCAVTKAIGYQEHVTEYGVHWNFFMTLGFLPPFLAILAPPISVLTPTVSAILIGVVYEYALDKMKLSAWVLTAPRVDVLSQNKEGICSFIGYFAIFLAGLGTGNQIRPRSTATPVQSSRAKLLRTLAFSCVAWSAATYFAIAPRSLYGLDLQVSRRMANLPYILWVLAYNTFFLLFYLGVECLFFTSTPSTASRSYAVPRVLHAINLNGLAIFLLANLLTGLVNMSFNTLEMGRVQSFGVLAGYCGVLATIAILLDARGIRIKL</sequence>
<reference evidence="10 11" key="3">
    <citation type="journal article" date="2015" name="Genome Announc.">
        <title>Draft Genome Sequence of the Archiascomycetous Yeast Saitoella complicata.</title>
        <authorList>
            <person name="Yamauchi K."/>
            <person name="Kondo S."/>
            <person name="Hamamoto M."/>
            <person name="Takahashi Y."/>
            <person name="Ogura Y."/>
            <person name="Hayashi T."/>
            <person name="Nishida H."/>
        </authorList>
    </citation>
    <scope>NUCLEOTIDE SEQUENCE [LARGE SCALE GENOMIC DNA]</scope>
    <source>
        <strain evidence="10 11">NRRL Y-17804</strain>
    </source>
</reference>
<dbReference type="GO" id="GO:0072659">
    <property type="term" value="P:protein localization to plasma membrane"/>
    <property type="evidence" value="ECO:0007669"/>
    <property type="project" value="TreeGrafter"/>
</dbReference>
<dbReference type="UniPathway" id="UPA00196"/>
<comment type="subcellular location">
    <subcellularLocation>
        <location evidence="1 8">Endoplasmic reticulum membrane</location>
        <topology evidence="1 8">Multi-pass membrane protein</topology>
    </subcellularLocation>
</comment>
<comment type="caution">
    <text evidence="10">The sequence shown here is derived from an EMBL/GenBank/DDBJ whole genome shotgun (WGS) entry which is preliminary data.</text>
</comment>
<feature type="transmembrane region" description="Helical" evidence="8">
    <location>
        <begin position="372"/>
        <end position="390"/>
    </location>
</feature>
<feature type="transmembrane region" description="Helical" evidence="8">
    <location>
        <begin position="239"/>
        <end position="267"/>
    </location>
</feature>
<comment type="function">
    <text evidence="8">A acetyltransferase, which acetylates the inositol ring of phosphatidylinositol during biosynthesis of GPI-anchor.</text>
</comment>
<dbReference type="AlphaFoldDB" id="A0A0E9N9S4"/>
<evidence type="ECO:0000313" key="10">
    <source>
        <dbReference type="EMBL" id="GAO46451.1"/>
    </source>
</evidence>
<dbReference type="Proteomes" id="UP000033140">
    <property type="component" value="Unassembled WGS sequence"/>
</dbReference>
<reference evidence="10 11" key="2">
    <citation type="journal article" date="2014" name="J. Gen. Appl. Microbiol.">
        <title>The early diverging ascomycetous budding yeast Saitoella complicata has three histone deacetylases belonging to the Clr6, Hos2, and Rpd3 lineages.</title>
        <authorList>
            <person name="Nishida H."/>
            <person name="Matsumoto T."/>
            <person name="Kondo S."/>
            <person name="Hamamoto M."/>
            <person name="Yoshikawa H."/>
        </authorList>
    </citation>
    <scope>NUCLEOTIDE SEQUENCE [LARGE SCALE GENOMIC DNA]</scope>
    <source>
        <strain evidence="10 11">NRRL Y-17804</strain>
    </source>
</reference>
<keyword evidence="8" id="KW-0012">Acyltransferase</keyword>
<keyword evidence="7 8" id="KW-0472">Membrane</keyword>
<evidence type="ECO:0000256" key="3">
    <source>
        <dbReference type="ARBA" id="ARBA00007559"/>
    </source>
</evidence>
<dbReference type="PANTHER" id="PTHR20661:SF0">
    <property type="entry name" value="PHOSPHATIDYLINOSITOL-GLYCAN BIOSYNTHESIS CLASS W PROTEIN"/>
    <property type="match status" value="1"/>
</dbReference>
<feature type="transmembrane region" description="Helical" evidence="8">
    <location>
        <begin position="411"/>
        <end position="433"/>
    </location>
</feature>
<dbReference type="PIRSF" id="PIRSF017321">
    <property type="entry name" value="GWT1"/>
    <property type="match status" value="1"/>
</dbReference>
<evidence type="ECO:0000256" key="1">
    <source>
        <dbReference type="ARBA" id="ARBA00004477"/>
    </source>
</evidence>
<name>A0A0E9N9S4_SAICN</name>